<dbReference type="GO" id="GO:0004034">
    <property type="term" value="F:aldose 1-epimerase activity"/>
    <property type="evidence" value="ECO:0007669"/>
    <property type="project" value="UniProtKB-EC"/>
</dbReference>
<evidence type="ECO:0000313" key="4">
    <source>
        <dbReference type="EMBL" id="CAL2108701.1"/>
    </source>
</evidence>
<dbReference type="Proteomes" id="UP001497602">
    <property type="component" value="Unassembled WGS sequence"/>
</dbReference>
<protein>
    <submittedName>
        <fullName evidence="4">Aldose 1-epimerase</fullName>
        <ecNumber evidence="4">5.1.3.3</ecNumber>
    </submittedName>
</protein>
<dbReference type="RefSeq" id="WP_348707359.1">
    <property type="nucleotide sequence ID" value="NZ_CAXIYA010000041.1"/>
</dbReference>
<sequence length="291" mass="33816">MEEKKNSNCLVSLRKGGSQAFISLENGGSLTRLFLKQKEIIKDFSAKHPYVNSFASAILFPFANRVFKGEYMYKKEKYTLKTNHEINAIHGLIYDKKFVVDERYNNVKSQSVRLKYINEERIKGFPFRYSVMLTYILYDGSISLEVEVKNIDEKPFPFTIGWHPYFYTYNKVDTMLTFNGENEVIHNDYMIPIEFKKIDKVQNFSIGSQKLDNCYALQNGETSLITPEYAIDIKSSHDNNYIQVYTPDLDNYIAVEPLTGIADSFNNKVGLQELNPEEIFTIKWTIELQDA</sequence>
<dbReference type="Pfam" id="PF01263">
    <property type="entry name" value="Aldose_epim"/>
    <property type="match status" value="1"/>
</dbReference>
<dbReference type="InterPro" id="IPR014718">
    <property type="entry name" value="GH-type_carb-bd"/>
</dbReference>
<dbReference type="InterPro" id="IPR008183">
    <property type="entry name" value="Aldose_1/G6P_1-epimerase"/>
</dbReference>
<dbReference type="Gene3D" id="2.70.98.10">
    <property type="match status" value="1"/>
</dbReference>
<dbReference type="CDD" id="cd01081">
    <property type="entry name" value="Aldose_epim"/>
    <property type="match status" value="1"/>
</dbReference>
<dbReference type="PANTHER" id="PTHR10091:SF0">
    <property type="entry name" value="GALACTOSE MUTAROTASE"/>
    <property type="match status" value="1"/>
</dbReference>
<organism evidence="4 5">
    <name type="scientific">Tenacibaculum vairaonense</name>
    <dbReference type="NCBI Taxonomy" id="3137860"/>
    <lineage>
        <taxon>Bacteria</taxon>
        <taxon>Pseudomonadati</taxon>
        <taxon>Bacteroidota</taxon>
        <taxon>Flavobacteriia</taxon>
        <taxon>Flavobacteriales</taxon>
        <taxon>Flavobacteriaceae</taxon>
        <taxon>Tenacibaculum</taxon>
    </lineage>
</organism>
<comment type="subunit">
    <text evidence="2">Monomer.</text>
</comment>
<comment type="caution">
    <text evidence="4">The sequence shown here is derived from an EMBL/GenBank/DDBJ whole genome shotgun (WGS) entry which is preliminary data.</text>
</comment>
<evidence type="ECO:0000313" key="5">
    <source>
        <dbReference type="Proteomes" id="UP001497602"/>
    </source>
</evidence>
<dbReference type="EC" id="5.1.3.3" evidence="4"/>
<dbReference type="PANTHER" id="PTHR10091">
    <property type="entry name" value="ALDOSE-1-EPIMERASE"/>
    <property type="match status" value="1"/>
</dbReference>
<keyword evidence="4" id="KW-0413">Isomerase</keyword>
<evidence type="ECO:0000256" key="1">
    <source>
        <dbReference type="ARBA" id="ARBA00001913"/>
    </source>
</evidence>
<keyword evidence="3" id="KW-0106">Calcium</keyword>
<evidence type="ECO:0000256" key="3">
    <source>
        <dbReference type="ARBA" id="ARBA00022837"/>
    </source>
</evidence>
<name>A0ABP1FHB8_9FLAO</name>
<gene>
    <name evidence="4" type="ORF">T190115A13A_90047</name>
</gene>
<evidence type="ECO:0000256" key="2">
    <source>
        <dbReference type="ARBA" id="ARBA00011245"/>
    </source>
</evidence>
<dbReference type="InterPro" id="IPR011013">
    <property type="entry name" value="Gal_mutarotase_sf_dom"/>
</dbReference>
<reference evidence="4 5" key="1">
    <citation type="submission" date="2024-05" db="EMBL/GenBank/DDBJ databases">
        <authorList>
            <person name="Duchaud E."/>
        </authorList>
    </citation>
    <scope>NUCLEOTIDE SEQUENCE [LARGE SCALE GENOMIC DNA]</scope>
    <source>
        <strain evidence="4">Ena-SAMPLE-TAB-13-05-2024-13:56:06:370-140305</strain>
    </source>
</reference>
<dbReference type="SUPFAM" id="SSF74650">
    <property type="entry name" value="Galactose mutarotase-like"/>
    <property type="match status" value="1"/>
</dbReference>
<keyword evidence="5" id="KW-1185">Reference proteome</keyword>
<proteinExistence type="predicted"/>
<dbReference type="EMBL" id="CAXJRC010000046">
    <property type="protein sequence ID" value="CAL2108701.1"/>
    <property type="molecule type" value="Genomic_DNA"/>
</dbReference>
<comment type="cofactor">
    <cofactor evidence="1">
        <name>Ca(2+)</name>
        <dbReference type="ChEBI" id="CHEBI:29108"/>
    </cofactor>
</comment>
<accession>A0ABP1FHB8</accession>